<comment type="caution">
    <text evidence="1">The sequence shown here is derived from an EMBL/GenBank/DDBJ whole genome shotgun (WGS) entry which is preliminary data.</text>
</comment>
<keyword evidence="2" id="KW-1185">Reference proteome</keyword>
<reference evidence="1 2" key="1">
    <citation type="submission" date="2019-03" db="EMBL/GenBank/DDBJ databases">
        <title>This is whole genome sequence of Paenibacillus sp MS74 strain.</title>
        <authorList>
            <person name="Trinh H.N."/>
        </authorList>
    </citation>
    <scope>NUCLEOTIDE SEQUENCE [LARGE SCALE GENOMIC DNA]</scope>
    <source>
        <strain evidence="1 2">MS74</strain>
    </source>
</reference>
<protein>
    <submittedName>
        <fullName evidence="1">DUF2332 domain-containing protein</fullName>
    </submittedName>
</protein>
<name>A0A4V6PIB2_9BACL</name>
<dbReference type="OrthoDB" id="9789360at2"/>
<accession>A0A4V6PIB2</accession>
<evidence type="ECO:0000313" key="1">
    <source>
        <dbReference type="EMBL" id="TDF88869.1"/>
    </source>
</evidence>
<sequence length="168" mass="19118">MYEHLAMNIAQDDALLEIASNAGPGQPIPNLLFGAVQNLLLKGKEHGLREHYPSMAVGIPSGLEQAFPQFKEFCMVNKNELISLLQTKLVQTNEVRRCSYLYPSFCFIYEKVQKPLSLIEIGTSSGLLLLWDKYSYSYGSDERYGETVHCCLQKALLVFLFRIAQRRH</sequence>
<dbReference type="InterPro" id="IPR011200">
    <property type="entry name" value="UCP012608"/>
</dbReference>
<evidence type="ECO:0000313" key="2">
    <source>
        <dbReference type="Proteomes" id="UP000295636"/>
    </source>
</evidence>
<dbReference type="AlphaFoldDB" id="A0A4V6PIB2"/>
<dbReference type="EMBL" id="SMRT01000040">
    <property type="protein sequence ID" value="TDF88869.1"/>
    <property type="molecule type" value="Genomic_DNA"/>
</dbReference>
<organism evidence="1 2">
    <name type="scientific">Paenibacillus piri</name>
    <dbReference type="NCBI Taxonomy" id="2547395"/>
    <lineage>
        <taxon>Bacteria</taxon>
        <taxon>Bacillati</taxon>
        <taxon>Bacillota</taxon>
        <taxon>Bacilli</taxon>
        <taxon>Bacillales</taxon>
        <taxon>Paenibacillaceae</taxon>
        <taxon>Paenibacillus</taxon>
    </lineage>
</organism>
<dbReference type="Pfam" id="PF10094">
    <property type="entry name" value="DUF2332"/>
    <property type="match status" value="1"/>
</dbReference>
<proteinExistence type="predicted"/>
<gene>
    <name evidence="1" type="ORF">E1757_35170</name>
</gene>
<dbReference type="Proteomes" id="UP000295636">
    <property type="component" value="Unassembled WGS sequence"/>
</dbReference>